<dbReference type="GO" id="GO:0004516">
    <property type="term" value="F:nicotinate phosphoribosyltransferase activity"/>
    <property type="evidence" value="ECO:0007669"/>
    <property type="project" value="UniProtKB-UniRule"/>
</dbReference>
<dbReference type="Proteomes" id="UP000275256">
    <property type="component" value="Unassembled WGS sequence"/>
</dbReference>
<comment type="PTM">
    <text evidence="9">Transiently phosphorylated on a His residue during the reaction cycle. Phosphorylation strongly increases the affinity for substrates and increases the rate of nicotinate D-ribonucleotide production. Dephosphorylation regenerates the low-affinity form of the enzyme, leading to product release.</text>
</comment>
<keyword evidence="5 9" id="KW-0436">Ligase</keyword>
<dbReference type="PANTHER" id="PTHR11098:SF8">
    <property type="entry name" value="NICOTINATE PHOSPHORIBOSYLTRANSFERASE PNCB1"/>
    <property type="match status" value="1"/>
</dbReference>
<evidence type="ECO:0000256" key="7">
    <source>
        <dbReference type="ARBA" id="ARBA00022679"/>
    </source>
</evidence>
<evidence type="ECO:0000259" key="10">
    <source>
        <dbReference type="Pfam" id="PF17767"/>
    </source>
</evidence>
<comment type="similarity">
    <text evidence="2 9">Belongs to the NAPRTase family.</text>
</comment>
<dbReference type="Gene3D" id="3.20.20.70">
    <property type="entry name" value="Aldolase class I"/>
    <property type="match status" value="1"/>
</dbReference>
<comment type="function">
    <text evidence="9">Catalyzes the first step in the biosynthesis of NAD from nicotinic acid, the ATP-dependent synthesis of beta-nicotinate D-ribonucleotide from nicotinate and 5-phospho-D-ribose 1-phosphate.</text>
</comment>
<dbReference type="Gene3D" id="3.20.140.10">
    <property type="entry name" value="nicotinate phosphoribosyltransferase"/>
    <property type="match status" value="1"/>
</dbReference>
<keyword evidence="6 9" id="KW-0662">Pyridine nucleotide biosynthesis</keyword>
<proteinExistence type="inferred from homology"/>
<name>A0A3M0GDA9_9ACTN</name>
<dbReference type="GO" id="GO:0034355">
    <property type="term" value="P:NAD+ biosynthetic process via the salvage pathway"/>
    <property type="evidence" value="ECO:0007669"/>
    <property type="project" value="TreeGrafter"/>
</dbReference>
<dbReference type="PIRSF" id="PIRSF000484">
    <property type="entry name" value="NAPRT"/>
    <property type="match status" value="1"/>
</dbReference>
<evidence type="ECO:0000256" key="1">
    <source>
        <dbReference type="ARBA" id="ARBA00004952"/>
    </source>
</evidence>
<dbReference type="NCBIfam" id="TIGR01513">
    <property type="entry name" value="NAPRTase_put"/>
    <property type="match status" value="1"/>
</dbReference>
<dbReference type="InterPro" id="IPR007229">
    <property type="entry name" value="Nic_PRibTrfase-Fam"/>
</dbReference>
<keyword evidence="4" id="KW-0597">Phosphoprotein</keyword>
<evidence type="ECO:0000256" key="2">
    <source>
        <dbReference type="ARBA" id="ARBA00010897"/>
    </source>
</evidence>
<dbReference type="NCBIfam" id="NF009131">
    <property type="entry name" value="PRK12484.1"/>
    <property type="match status" value="1"/>
</dbReference>
<evidence type="ECO:0000313" key="12">
    <source>
        <dbReference type="Proteomes" id="UP000275256"/>
    </source>
</evidence>
<evidence type="ECO:0000256" key="4">
    <source>
        <dbReference type="ARBA" id="ARBA00022553"/>
    </source>
</evidence>
<dbReference type="RefSeq" id="WP_121900848.1">
    <property type="nucleotide sequence ID" value="NZ_REFW01000001.1"/>
</dbReference>
<dbReference type="GO" id="GO:0016757">
    <property type="term" value="F:glycosyltransferase activity"/>
    <property type="evidence" value="ECO:0007669"/>
    <property type="project" value="UniProtKB-KW"/>
</dbReference>
<feature type="domain" description="Nicotinate phosphoribosyltransferase N-terminal" evidence="10">
    <location>
        <begin position="5"/>
        <end position="129"/>
    </location>
</feature>
<comment type="pathway">
    <text evidence="1 9">Cofactor biosynthesis; NAD(+) biosynthesis; nicotinate D-ribonucleotide from nicotinate: step 1/1.</text>
</comment>
<evidence type="ECO:0000256" key="9">
    <source>
        <dbReference type="RuleBase" id="RU365100"/>
    </source>
</evidence>
<keyword evidence="11" id="KW-0328">Glycosyltransferase</keyword>
<evidence type="ECO:0000256" key="8">
    <source>
        <dbReference type="ARBA" id="ARBA00048668"/>
    </source>
</evidence>
<dbReference type="Pfam" id="PF17767">
    <property type="entry name" value="NAPRTase_N"/>
    <property type="match status" value="1"/>
</dbReference>
<reference evidence="11 12" key="1">
    <citation type="submission" date="2018-10" db="EMBL/GenBank/DDBJ databases">
        <title>Tessaracoccus antarcticuss sp. nov., isolated from sediment.</title>
        <authorList>
            <person name="Zhou L.Y."/>
            <person name="Du Z.J."/>
        </authorList>
    </citation>
    <scope>NUCLEOTIDE SEQUENCE [LARGE SCALE GENOMIC DNA]</scope>
    <source>
        <strain evidence="11 12">JDX10</strain>
    </source>
</reference>
<comment type="caution">
    <text evidence="11">The sequence shown here is derived from an EMBL/GenBank/DDBJ whole genome shotgun (WGS) entry which is preliminary data.</text>
</comment>
<accession>A0A3M0GDA9</accession>
<dbReference type="SUPFAM" id="SSF51690">
    <property type="entry name" value="Nicotinate/Quinolinate PRTase C-terminal domain-like"/>
    <property type="match status" value="1"/>
</dbReference>
<keyword evidence="7 9" id="KW-0808">Transferase</keyword>
<dbReference type="GO" id="GO:0005829">
    <property type="term" value="C:cytosol"/>
    <property type="evidence" value="ECO:0007669"/>
    <property type="project" value="TreeGrafter"/>
</dbReference>
<organism evidence="11 12">
    <name type="scientific">Tessaracoccus antarcticus</name>
    <dbReference type="NCBI Taxonomy" id="2479848"/>
    <lineage>
        <taxon>Bacteria</taxon>
        <taxon>Bacillati</taxon>
        <taxon>Actinomycetota</taxon>
        <taxon>Actinomycetes</taxon>
        <taxon>Propionibacteriales</taxon>
        <taxon>Propionibacteriaceae</taxon>
        <taxon>Tessaracoccus</taxon>
    </lineage>
</organism>
<comment type="catalytic activity">
    <reaction evidence="8 9">
        <text>5-phospho-alpha-D-ribose 1-diphosphate + nicotinate + ATP + H2O = nicotinate beta-D-ribonucleotide + ADP + phosphate + diphosphate</text>
        <dbReference type="Rhea" id="RHEA:36163"/>
        <dbReference type="ChEBI" id="CHEBI:15377"/>
        <dbReference type="ChEBI" id="CHEBI:30616"/>
        <dbReference type="ChEBI" id="CHEBI:32544"/>
        <dbReference type="ChEBI" id="CHEBI:33019"/>
        <dbReference type="ChEBI" id="CHEBI:43474"/>
        <dbReference type="ChEBI" id="CHEBI:57502"/>
        <dbReference type="ChEBI" id="CHEBI:58017"/>
        <dbReference type="ChEBI" id="CHEBI:456216"/>
        <dbReference type="EC" id="6.3.4.21"/>
    </reaction>
</comment>
<dbReference type="InterPro" id="IPR036068">
    <property type="entry name" value="Nicotinate_pribotase-like_C"/>
</dbReference>
<protein>
    <recommendedName>
        <fullName evidence="3 9">Nicotinate phosphoribosyltransferase</fullName>
        <ecNumber evidence="3 9">6.3.4.21</ecNumber>
    </recommendedName>
</protein>
<evidence type="ECO:0000256" key="6">
    <source>
        <dbReference type="ARBA" id="ARBA00022642"/>
    </source>
</evidence>
<dbReference type="OrthoDB" id="9770610at2"/>
<evidence type="ECO:0000256" key="5">
    <source>
        <dbReference type="ARBA" id="ARBA00022598"/>
    </source>
</evidence>
<sequence>MTTALLTDHYELTMVQAAMDAGTADRHSLFDLFTRRLPEGRRYGVLAGLGRALRGIEAFRFDEAEVEYLAGAGIIKDNLATWLANYRFSGDIWGYPEGEVFFPGSPVLSVEGSFAECCVLETLLLSIFNHDCAIASAASRMTSMAEGRPCSEMGSRRTHEWAAVGAARAAYVAGFAATSNLEAGRSWGIPTMGTAAHSFTLLHDSEEDAFRAQIAAFGTGTTLLVDTYDEEAAIRKGVELTDGKLGAIRLDSGDLASAARRARDLLDDLGATDTRIVVTSDLDEWQIAALRGTPVDGYGVGTSLVTGSGHPTVGFVYKLVARAESADRSAPMTAVGKKSKGKNTLGGRKFAMRRLDDNGRAEAEVIGLGTAPATDGNDRYLLVDIVKDGEVVDHSTLEDARQRHLDSLAELPPSALRISKGDPAIETIILDSGGLETTNPYQAAPNPANI</sequence>
<dbReference type="EC" id="6.3.4.21" evidence="3 9"/>
<dbReference type="UniPathway" id="UPA00253">
    <property type="reaction ID" value="UER00457"/>
</dbReference>
<dbReference type="NCBIfam" id="NF006698">
    <property type="entry name" value="PRK09243.1-5"/>
    <property type="match status" value="1"/>
</dbReference>
<dbReference type="InterPro" id="IPR006405">
    <property type="entry name" value="Nic_PRibTrfase_pncB"/>
</dbReference>
<dbReference type="AlphaFoldDB" id="A0A3M0GDA9"/>
<dbReference type="InterPro" id="IPR040727">
    <property type="entry name" value="NAPRTase_N"/>
</dbReference>
<dbReference type="PANTHER" id="PTHR11098">
    <property type="entry name" value="NICOTINATE PHOSPHORIBOSYLTRANSFERASE"/>
    <property type="match status" value="1"/>
</dbReference>
<dbReference type="EMBL" id="REFW01000001">
    <property type="protein sequence ID" value="RMB62298.1"/>
    <property type="molecule type" value="Genomic_DNA"/>
</dbReference>
<evidence type="ECO:0000256" key="3">
    <source>
        <dbReference type="ARBA" id="ARBA00013236"/>
    </source>
</evidence>
<keyword evidence="12" id="KW-1185">Reference proteome</keyword>
<gene>
    <name evidence="11" type="ORF">EAX62_07000</name>
</gene>
<evidence type="ECO:0000313" key="11">
    <source>
        <dbReference type="EMBL" id="RMB62298.1"/>
    </source>
</evidence>
<dbReference type="InterPro" id="IPR013785">
    <property type="entry name" value="Aldolase_TIM"/>
</dbReference>
<dbReference type="SUPFAM" id="SSF54675">
    <property type="entry name" value="Nicotinate/Quinolinate PRTase N-terminal domain-like"/>
    <property type="match status" value="1"/>
</dbReference>